<organism evidence="1 2">
    <name type="scientific">Biomphalaria pfeifferi</name>
    <name type="common">Bloodfluke planorb</name>
    <name type="synonym">Freshwater snail</name>
    <dbReference type="NCBI Taxonomy" id="112525"/>
    <lineage>
        <taxon>Eukaryota</taxon>
        <taxon>Metazoa</taxon>
        <taxon>Spiralia</taxon>
        <taxon>Lophotrochozoa</taxon>
        <taxon>Mollusca</taxon>
        <taxon>Gastropoda</taxon>
        <taxon>Heterobranchia</taxon>
        <taxon>Euthyneura</taxon>
        <taxon>Panpulmonata</taxon>
        <taxon>Hygrophila</taxon>
        <taxon>Lymnaeoidea</taxon>
        <taxon>Planorbidae</taxon>
        <taxon>Biomphalaria</taxon>
    </lineage>
</organism>
<proteinExistence type="predicted"/>
<name>A0AAD8BRG4_BIOPF</name>
<reference evidence="1" key="2">
    <citation type="submission" date="2023-04" db="EMBL/GenBank/DDBJ databases">
        <authorList>
            <person name="Bu L."/>
            <person name="Lu L."/>
            <person name="Laidemitt M.R."/>
            <person name="Zhang S.M."/>
            <person name="Mutuku M."/>
            <person name="Mkoji G."/>
            <person name="Steinauer M."/>
            <person name="Loker E.S."/>
        </authorList>
    </citation>
    <scope>NUCLEOTIDE SEQUENCE</scope>
    <source>
        <strain evidence="1">KasaAsao</strain>
        <tissue evidence="1">Whole Snail</tissue>
    </source>
</reference>
<sequence>MYKVGCPPSGLLKLSLTLPIESVLPAQRCYSYKCLLSVKRRDHRSFLSDVRYFQPEAELFPALKHFVQLLHVSSNPRGESTTLSSEAIMHHDVHCLALQKNHW</sequence>
<dbReference type="EMBL" id="JASAOG010000042">
    <property type="protein sequence ID" value="KAK0059441.1"/>
    <property type="molecule type" value="Genomic_DNA"/>
</dbReference>
<reference evidence="1" key="1">
    <citation type="journal article" date="2023" name="PLoS Negl. Trop. Dis.">
        <title>A genome sequence for Biomphalaria pfeifferi, the major vector snail for the human-infecting parasite Schistosoma mansoni.</title>
        <authorList>
            <person name="Bu L."/>
            <person name="Lu L."/>
            <person name="Laidemitt M.R."/>
            <person name="Zhang S.M."/>
            <person name="Mutuku M."/>
            <person name="Mkoji G."/>
            <person name="Steinauer M."/>
            <person name="Loker E.S."/>
        </authorList>
    </citation>
    <scope>NUCLEOTIDE SEQUENCE</scope>
    <source>
        <strain evidence="1">KasaAsao</strain>
    </source>
</reference>
<keyword evidence="2" id="KW-1185">Reference proteome</keyword>
<evidence type="ECO:0000313" key="1">
    <source>
        <dbReference type="EMBL" id="KAK0059441.1"/>
    </source>
</evidence>
<evidence type="ECO:0000313" key="2">
    <source>
        <dbReference type="Proteomes" id="UP001233172"/>
    </source>
</evidence>
<accession>A0AAD8BRG4</accession>
<dbReference type="Proteomes" id="UP001233172">
    <property type="component" value="Unassembled WGS sequence"/>
</dbReference>
<protein>
    <submittedName>
        <fullName evidence="1">Uncharacterized protein</fullName>
    </submittedName>
</protein>
<dbReference type="AlphaFoldDB" id="A0AAD8BRG4"/>
<comment type="caution">
    <text evidence="1">The sequence shown here is derived from an EMBL/GenBank/DDBJ whole genome shotgun (WGS) entry which is preliminary data.</text>
</comment>
<gene>
    <name evidence="1" type="ORF">Bpfe_011210</name>
</gene>